<proteinExistence type="predicted"/>
<evidence type="ECO:0000256" key="1">
    <source>
        <dbReference type="SAM" id="MobiDB-lite"/>
    </source>
</evidence>
<feature type="compositionally biased region" description="Basic and acidic residues" evidence="1">
    <location>
        <begin position="108"/>
        <end position="128"/>
    </location>
</feature>
<evidence type="ECO:0000313" key="2">
    <source>
        <dbReference type="EMBL" id="GFS53144.1"/>
    </source>
</evidence>
<feature type="compositionally biased region" description="Polar residues" evidence="1">
    <location>
        <begin position="64"/>
        <end position="78"/>
    </location>
</feature>
<accession>A0A8X6MHP6</accession>
<name>A0A8X6MHP6_NEPPI</name>
<feature type="compositionally biased region" description="Polar residues" evidence="1">
    <location>
        <begin position="91"/>
        <end position="105"/>
    </location>
</feature>
<keyword evidence="3" id="KW-1185">Reference proteome</keyword>
<dbReference type="AlphaFoldDB" id="A0A8X6MHP6"/>
<protein>
    <submittedName>
        <fullName evidence="2">Uncharacterized protein</fullName>
    </submittedName>
</protein>
<comment type="caution">
    <text evidence="2">The sequence shown here is derived from an EMBL/GenBank/DDBJ whole genome shotgun (WGS) entry which is preliminary data.</text>
</comment>
<dbReference type="EMBL" id="BMAW01046038">
    <property type="protein sequence ID" value="GFS53144.1"/>
    <property type="molecule type" value="Genomic_DNA"/>
</dbReference>
<gene>
    <name evidence="2" type="ORF">NPIL_597771</name>
</gene>
<sequence length="128" mass="14912">MCSSKILKVMHPFRYKALLYLIPFTAFQSKSLLPRNHFPKETIIPCGFFNNFPPDVLRESAKLRTSNNGELSQSTQKCGLTRFNRKRPLQGWQNKNDGLKSPQQSEDAEIHEPYHHARLLHDNEYPTE</sequence>
<dbReference type="Proteomes" id="UP000887013">
    <property type="component" value="Unassembled WGS sequence"/>
</dbReference>
<reference evidence="2" key="1">
    <citation type="submission" date="2020-08" db="EMBL/GenBank/DDBJ databases">
        <title>Multicomponent nature underlies the extraordinary mechanical properties of spider dragline silk.</title>
        <authorList>
            <person name="Kono N."/>
            <person name="Nakamura H."/>
            <person name="Mori M."/>
            <person name="Yoshida Y."/>
            <person name="Ohtoshi R."/>
            <person name="Malay A.D."/>
            <person name="Moran D.A.P."/>
            <person name="Tomita M."/>
            <person name="Numata K."/>
            <person name="Arakawa K."/>
        </authorList>
    </citation>
    <scope>NUCLEOTIDE SEQUENCE</scope>
</reference>
<evidence type="ECO:0000313" key="3">
    <source>
        <dbReference type="Proteomes" id="UP000887013"/>
    </source>
</evidence>
<feature type="region of interest" description="Disordered" evidence="1">
    <location>
        <begin position="64"/>
        <end position="128"/>
    </location>
</feature>
<organism evidence="2 3">
    <name type="scientific">Nephila pilipes</name>
    <name type="common">Giant wood spider</name>
    <name type="synonym">Nephila maculata</name>
    <dbReference type="NCBI Taxonomy" id="299642"/>
    <lineage>
        <taxon>Eukaryota</taxon>
        <taxon>Metazoa</taxon>
        <taxon>Ecdysozoa</taxon>
        <taxon>Arthropoda</taxon>
        <taxon>Chelicerata</taxon>
        <taxon>Arachnida</taxon>
        <taxon>Araneae</taxon>
        <taxon>Araneomorphae</taxon>
        <taxon>Entelegynae</taxon>
        <taxon>Araneoidea</taxon>
        <taxon>Nephilidae</taxon>
        <taxon>Nephila</taxon>
    </lineage>
</organism>